<proteinExistence type="predicted"/>
<evidence type="ECO:0000313" key="3">
    <source>
        <dbReference type="Proteomes" id="UP000736787"/>
    </source>
</evidence>
<name>A0A8T1BWK4_9STRA</name>
<evidence type="ECO:0000313" key="2">
    <source>
        <dbReference type="EMBL" id="KAG2911611.1"/>
    </source>
</evidence>
<comment type="caution">
    <text evidence="2">The sequence shown here is derived from an EMBL/GenBank/DDBJ whole genome shotgun (WGS) entry which is preliminary data.</text>
</comment>
<dbReference type="AlphaFoldDB" id="A0A8T1BWK4"/>
<organism evidence="2 3">
    <name type="scientific">Phytophthora cactorum</name>
    <dbReference type="NCBI Taxonomy" id="29920"/>
    <lineage>
        <taxon>Eukaryota</taxon>
        <taxon>Sar</taxon>
        <taxon>Stramenopiles</taxon>
        <taxon>Oomycota</taxon>
        <taxon>Peronosporomycetes</taxon>
        <taxon>Peronosporales</taxon>
        <taxon>Peronosporaceae</taxon>
        <taxon>Phytophthora</taxon>
    </lineage>
</organism>
<gene>
    <name evidence="2" type="ORF">PC117_g19108</name>
</gene>
<accession>A0A8T1BWK4</accession>
<evidence type="ECO:0000256" key="1">
    <source>
        <dbReference type="SAM" id="MobiDB-lite"/>
    </source>
</evidence>
<protein>
    <submittedName>
        <fullName evidence="2">Uncharacterized protein</fullName>
    </submittedName>
</protein>
<feature type="region of interest" description="Disordered" evidence="1">
    <location>
        <begin position="1"/>
        <end position="24"/>
    </location>
</feature>
<reference evidence="2" key="1">
    <citation type="submission" date="2018-10" db="EMBL/GenBank/DDBJ databases">
        <title>Effector identification in a new, highly contiguous assembly of the strawberry crown rot pathogen Phytophthora cactorum.</title>
        <authorList>
            <person name="Armitage A.D."/>
            <person name="Nellist C.F."/>
            <person name="Bates H."/>
            <person name="Vickerstaff R.J."/>
            <person name="Harrison R.J."/>
        </authorList>
    </citation>
    <scope>NUCLEOTIDE SEQUENCE</scope>
    <source>
        <strain evidence="2">4040</strain>
    </source>
</reference>
<dbReference type="EMBL" id="RCMK01000810">
    <property type="protein sequence ID" value="KAG2911611.1"/>
    <property type="molecule type" value="Genomic_DNA"/>
</dbReference>
<sequence>MKSDWEYDPDDVGGTRARRTSAETATIVPGGSSVIQRVRITTISDLKEFTEKDQDEGRAQVWLSKVKSTCFRDQASDGEKCLAFVGLLTDPARNWHHHLGRTTRKQWTDLIRSFQTQYCNIGVSVAWQYYHAH</sequence>
<dbReference type="Proteomes" id="UP000736787">
    <property type="component" value="Unassembled WGS sequence"/>
</dbReference>
<feature type="compositionally biased region" description="Acidic residues" evidence="1">
    <location>
        <begin position="1"/>
        <end position="11"/>
    </location>
</feature>